<dbReference type="EMBL" id="JTFC01000015">
    <property type="protein sequence ID" value="RUS57640.1"/>
    <property type="molecule type" value="Genomic_DNA"/>
</dbReference>
<name>A0A433RWI0_9BACL</name>
<dbReference type="PANTHER" id="PTHR30532:SF10">
    <property type="entry name" value="IRON-UPTAKE SYSTEM-BINDING PROTEIN"/>
    <property type="match status" value="1"/>
</dbReference>
<reference evidence="7 8" key="1">
    <citation type="submission" date="2014-11" db="EMBL/GenBank/DDBJ databases">
        <title>Genome sequence and analysis of novel Kurthia sp.</title>
        <authorList>
            <person name="Lawson J.N."/>
            <person name="Gonzalez J.E."/>
            <person name="Rinauldi L."/>
            <person name="Xuan Z."/>
            <person name="Firman A."/>
            <person name="Shaddox L."/>
            <person name="Trudeau A."/>
            <person name="Shah S."/>
            <person name="Reiman D."/>
        </authorList>
    </citation>
    <scope>NUCLEOTIDE SEQUENCE [LARGE SCALE GENOMIC DNA]</scope>
    <source>
        <strain evidence="7 8">3B1D</strain>
    </source>
</reference>
<proteinExistence type="inferred from homology"/>
<keyword evidence="8" id="KW-1185">Reference proteome</keyword>
<evidence type="ECO:0000256" key="2">
    <source>
        <dbReference type="ARBA" id="ARBA00008814"/>
    </source>
</evidence>
<organism evidence="7 8">
    <name type="scientific">Candidatus Kurthia intestinigallinarum</name>
    <dbReference type="NCBI Taxonomy" id="1562256"/>
    <lineage>
        <taxon>Bacteria</taxon>
        <taxon>Bacillati</taxon>
        <taxon>Bacillota</taxon>
        <taxon>Bacilli</taxon>
        <taxon>Bacillales</taxon>
        <taxon>Caryophanaceae</taxon>
        <taxon>Kurthia</taxon>
    </lineage>
</organism>
<evidence type="ECO:0000256" key="3">
    <source>
        <dbReference type="ARBA" id="ARBA00022448"/>
    </source>
</evidence>
<keyword evidence="3" id="KW-0813">Transport</keyword>
<evidence type="ECO:0000256" key="1">
    <source>
        <dbReference type="ARBA" id="ARBA00004196"/>
    </source>
</evidence>
<dbReference type="InterPro" id="IPR002491">
    <property type="entry name" value="ABC_transptr_periplasmic_BD"/>
</dbReference>
<protein>
    <submittedName>
        <fullName evidence="7">Iron-uptake system-binding protein</fullName>
    </submittedName>
</protein>
<dbReference type="GO" id="GO:1901678">
    <property type="term" value="P:iron coordination entity transport"/>
    <property type="evidence" value="ECO:0007669"/>
    <property type="project" value="UniProtKB-ARBA"/>
</dbReference>
<dbReference type="SUPFAM" id="SSF53807">
    <property type="entry name" value="Helical backbone' metal receptor"/>
    <property type="match status" value="1"/>
</dbReference>
<dbReference type="PROSITE" id="PS51257">
    <property type="entry name" value="PROKAR_LIPOPROTEIN"/>
    <property type="match status" value="1"/>
</dbReference>
<comment type="subcellular location">
    <subcellularLocation>
        <location evidence="1">Cell envelope</location>
    </subcellularLocation>
</comment>
<feature type="signal peptide" evidence="5">
    <location>
        <begin position="1"/>
        <end position="25"/>
    </location>
</feature>
<evidence type="ECO:0000256" key="4">
    <source>
        <dbReference type="ARBA" id="ARBA00022729"/>
    </source>
</evidence>
<accession>A0A433RWI0</accession>
<comment type="caution">
    <text evidence="7">The sequence shown here is derived from an EMBL/GenBank/DDBJ whole genome shotgun (WGS) entry which is preliminary data.</text>
</comment>
<dbReference type="AlphaFoldDB" id="A0A433RWI0"/>
<dbReference type="Proteomes" id="UP000288623">
    <property type="component" value="Unassembled WGS sequence"/>
</dbReference>
<feature type="domain" description="Fe/B12 periplasmic-binding" evidence="6">
    <location>
        <begin position="64"/>
        <end position="324"/>
    </location>
</feature>
<sequence length="324" mass="35323">MMKKYWKMGAAALFALSLAACGSAAEDTNKSDDTKTEASSESDAKELKINYLGKDYTFDAPVKNIVAASMESMEDSVALGIKPVGVLEVGGAIPEYLQEGLEGAELIGNKMAPNNEKILSLDPDAIIGTDKWAEDVLSKMNKMATTLPYSHFSDDWKDNLNALATLSGTEDKAKEIIEGYEKDSAALKEEVQASDVKDKSVLMIRIRGGIMYVYPENVYFNPILYTELGLKAPDVVTKAEAQAEISLESLSEVNPDYIYLEFDESENADAKDALADVQKDPIFKALTAAKEDQVFVNEIAPLAEGGTAWSKTNFLDVLEKTLVK</sequence>
<dbReference type="GO" id="GO:0030288">
    <property type="term" value="C:outer membrane-bounded periplasmic space"/>
    <property type="evidence" value="ECO:0007669"/>
    <property type="project" value="TreeGrafter"/>
</dbReference>
<dbReference type="PROSITE" id="PS50983">
    <property type="entry name" value="FE_B12_PBP"/>
    <property type="match status" value="1"/>
</dbReference>
<evidence type="ECO:0000313" key="8">
    <source>
        <dbReference type="Proteomes" id="UP000288623"/>
    </source>
</evidence>
<comment type="similarity">
    <text evidence="2">Belongs to the bacterial solute-binding protein 8 family.</text>
</comment>
<keyword evidence="4 5" id="KW-0732">Signal</keyword>
<evidence type="ECO:0000313" key="7">
    <source>
        <dbReference type="EMBL" id="RUS57640.1"/>
    </source>
</evidence>
<gene>
    <name evidence="7" type="ORF">QI30_04370</name>
</gene>
<dbReference type="Pfam" id="PF01497">
    <property type="entry name" value="Peripla_BP_2"/>
    <property type="match status" value="1"/>
</dbReference>
<dbReference type="Gene3D" id="3.40.50.1980">
    <property type="entry name" value="Nitrogenase molybdenum iron protein domain"/>
    <property type="match status" value="2"/>
</dbReference>
<dbReference type="InterPro" id="IPR051313">
    <property type="entry name" value="Bact_iron-sidero_bind"/>
</dbReference>
<evidence type="ECO:0000256" key="5">
    <source>
        <dbReference type="SAM" id="SignalP"/>
    </source>
</evidence>
<evidence type="ECO:0000259" key="6">
    <source>
        <dbReference type="PROSITE" id="PS50983"/>
    </source>
</evidence>
<dbReference type="PANTHER" id="PTHR30532">
    <property type="entry name" value="IRON III DICITRATE-BINDING PERIPLASMIC PROTEIN"/>
    <property type="match status" value="1"/>
</dbReference>
<feature type="chain" id="PRO_5039435769" evidence="5">
    <location>
        <begin position="26"/>
        <end position="324"/>
    </location>
</feature>